<keyword evidence="3" id="KW-1185">Reference proteome</keyword>
<dbReference type="InParanoid" id="A0A2T3B2H1"/>
<evidence type="ECO:0000256" key="1">
    <source>
        <dbReference type="SAM" id="Phobius"/>
    </source>
</evidence>
<keyword evidence="1" id="KW-1133">Transmembrane helix</keyword>
<name>A0A2T3B2H1_AMORE</name>
<dbReference type="Proteomes" id="UP000241818">
    <property type="component" value="Unassembled WGS sequence"/>
</dbReference>
<evidence type="ECO:0000313" key="3">
    <source>
        <dbReference type="Proteomes" id="UP000241818"/>
    </source>
</evidence>
<dbReference type="GeneID" id="36572135"/>
<gene>
    <name evidence="2" type="ORF">M430DRAFT_19343</name>
</gene>
<organism evidence="2 3">
    <name type="scientific">Amorphotheca resinae ATCC 22711</name>
    <dbReference type="NCBI Taxonomy" id="857342"/>
    <lineage>
        <taxon>Eukaryota</taxon>
        <taxon>Fungi</taxon>
        <taxon>Dikarya</taxon>
        <taxon>Ascomycota</taxon>
        <taxon>Pezizomycotina</taxon>
        <taxon>Leotiomycetes</taxon>
        <taxon>Helotiales</taxon>
        <taxon>Amorphothecaceae</taxon>
        <taxon>Amorphotheca</taxon>
    </lineage>
</organism>
<evidence type="ECO:0000313" key="2">
    <source>
        <dbReference type="EMBL" id="PSS18747.1"/>
    </source>
</evidence>
<proteinExistence type="predicted"/>
<keyword evidence="1" id="KW-0472">Membrane</keyword>
<reference evidence="2 3" key="1">
    <citation type="journal article" date="2018" name="New Phytol.">
        <title>Comparative genomics and transcriptomics depict ericoid mycorrhizal fungi as versatile saprotrophs and plant mutualists.</title>
        <authorList>
            <person name="Martino E."/>
            <person name="Morin E."/>
            <person name="Grelet G.A."/>
            <person name="Kuo A."/>
            <person name="Kohler A."/>
            <person name="Daghino S."/>
            <person name="Barry K.W."/>
            <person name="Cichocki N."/>
            <person name="Clum A."/>
            <person name="Dockter R.B."/>
            <person name="Hainaut M."/>
            <person name="Kuo R.C."/>
            <person name="LaButti K."/>
            <person name="Lindahl B.D."/>
            <person name="Lindquist E.A."/>
            <person name="Lipzen A."/>
            <person name="Khouja H.R."/>
            <person name="Magnuson J."/>
            <person name="Murat C."/>
            <person name="Ohm R.A."/>
            <person name="Singer S.W."/>
            <person name="Spatafora J.W."/>
            <person name="Wang M."/>
            <person name="Veneault-Fourrey C."/>
            <person name="Henrissat B."/>
            <person name="Grigoriev I.V."/>
            <person name="Martin F.M."/>
            <person name="Perotto S."/>
        </authorList>
    </citation>
    <scope>NUCLEOTIDE SEQUENCE [LARGE SCALE GENOMIC DNA]</scope>
    <source>
        <strain evidence="2 3">ATCC 22711</strain>
    </source>
</reference>
<protein>
    <submittedName>
        <fullName evidence="2">Uncharacterized protein</fullName>
    </submittedName>
</protein>
<accession>A0A2T3B2H1</accession>
<feature type="transmembrane region" description="Helical" evidence="1">
    <location>
        <begin position="87"/>
        <end position="109"/>
    </location>
</feature>
<dbReference type="RefSeq" id="XP_024721099.1">
    <property type="nucleotide sequence ID" value="XM_024864054.1"/>
</dbReference>
<dbReference type="AlphaFoldDB" id="A0A2T3B2H1"/>
<feature type="transmembrane region" description="Helical" evidence="1">
    <location>
        <begin position="12"/>
        <end position="36"/>
    </location>
</feature>
<sequence>MFPFAIEKHHLITWAFVSIAGVTQSLSGSSMAALHWTSTGSSKVWRNPHFGTALLKILVIFTSRSAAKTNLAPDLQPLFLSRLPPELRSYIWGYVASTTAYSVFMLVVAKLHNLLVIFATLPIGF</sequence>
<keyword evidence="1" id="KW-0812">Transmembrane</keyword>
<dbReference type="EMBL" id="KZ679011">
    <property type="protein sequence ID" value="PSS18747.1"/>
    <property type="molecule type" value="Genomic_DNA"/>
</dbReference>
<dbReference type="OrthoDB" id="3481287at2759"/>